<evidence type="ECO:0000313" key="2">
    <source>
        <dbReference type="EMBL" id="QDU37091.1"/>
    </source>
</evidence>
<proteinExistence type="predicted"/>
<protein>
    <submittedName>
        <fullName evidence="2">Serine/threonine-protein phosphatase 1</fullName>
        <ecNumber evidence="2">3.1.3.16</ecNumber>
    </submittedName>
</protein>
<dbReference type="InterPro" id="IPR004843">
    <property type="entry name" value="Calcineurin-like_PHP"/>
</dbReference>
<dbReference type="EMBL" id="CP036275">
    <property type="protein sequence ID" value="QDU37091.1"/>
    <property type="molecule type" value="Genomic_DNA"/>
</dbReference>
<accession>A0A517Z3N2</accession>
<dbReference type="Pfam" id="PF00149">
    <property type="entry name" value="Metallophos"/>
    <property type="match status" value="1"/>
</dbReference>
<keyword evidence="3" id="KW-1185">Reference proteome</keyword>
<feature type="domain" description="Calcineurin-like phosphoesterase" evidence="1">
    <location>
        <begin position="4"/>
        <end position="169"/>
    </location>
</feature>
<sequence length="221" mass="24902">MPERTIAIGDIHGYDVPLEALINELSPTADDTVVVLGDVVDRGPNTRRCIELLLDLRERCRLVFILGNHEEMMLSARSDPRVAESWLGFGGRDVVDSYDGDLDNMPQEHWDFLRSGREHFETERDIFVHAGVIDDLPLDQQPTDVLRWMKTSGFEPEHESGKRVICGHTAQKSGIPKSWPGWVCIDTCVYCDRGRLTALDATQDLLYQADHEGNIFGPADL</sequence>
<dbReference type="InterPro" id="IPR029052">
    <property type="entry name" value="Metallo-depent_PP-like"/>
</dbReference>
<dbReference type="GO" id="GO:0008803">
    <property type="term" value="F:bis(5'-nucleosyl)-tetraphosphatase (symmetrical) activity"/>
    <property type="evidence" value="ECO:0007669"/>
    <property type="project" value="TreeGrafter"/>
</dbReference>
<dbReference type="GO" id="GO:0005737">
    <property type="term" value="C:cytoplasm"/>
    <property type="evidence" value="ECO:0007669"/>
    <property type="project" value="TreeGrafter"/>
</dbReference>
<reference evidence="2 3" key="1">
    <citation type="submission" date="2019-02" db="EMBL/GenBank/DDBJ databases">
        <title>Deep-cultivation of Planctomycetes and their phenomic and genomic characterization uncovers novel biology.</title>
        <authorList>
            <person name="Wiegand S."/>
            <person name="Jogler M."/>
            <person name="Boedeker C."/>
            <person name="Pinto D."/>
            <person name="Vollmers J."/>
            <person name="Rivas-Marin E."/>
            <person name="Kohn T."/>
            <person name="Peeters S.H."/>
            <person name="Heuer A."/>
            <person name="Rast P."/>
            <person name="Oberbeckmann S."/>
            <person name="Bunk B."/>
            <person name="Jeske O."/>
            <person name="Meyerdierks A."/>
            <person name="Storesund J.E."/>
            <person name="Kallscheuer N."/>
            <person name="Luecker S."/>
            <person name="Lage O.M."/>
            <person name="Pohl T."/>
            <person name="Merkel B.J."/>
            <person name="Hornburger P."/>
            <person name="Mueller R.-W."/>
            <person name="Bruemmer F."/>
            <person name="Labrenz M."/>
            <person name="Spormann A.M."/>
            <person name="Op den Camp H."/>
            <person name="Overmann J."/>
            <person name="Amann R."/>
            <person name="Jetten M.S.M."/>
            <person name="Mascher T."/>
            <person name="Medema M.H."/>
            <person name="Devos D.P."/>
            <person name="Kaster A.-K."/>
            <person name="Ovreas L."/>
            <person name="Rohde M."/>
            <person name="Galperin M.Y."/>
            <person name="Jogler C."/>
        </authorList>
    </citation>
    <scope>NUCLEOTIDE SEQUENCE [LARGE SCALE GENOMIC DNA]</scope>
    <source>
        <strain evidence="2 3">Mal4</strain>
    </source>
</reference>
<dbReference type="SUPFAM" id="SSF56300">
    <property type="entry name" value="Metallo-dependent phosphatases"/>
    <property type="match status" value="1"/>
</dbReference>
<dbReference type="PANTHER" id="PTHR42850">
    <property type="entry name" value="METALLOPHOSPHOESTERASE"/>
    <property type="match status" value="1"/>
</dbReference>
<dbReference type="InterPro" id="IPR050126">
    <property type="entry name" value="Ap4A_hydrolase"/>
</dbReference>
<keyword evidence="2" id="KW-0378">Hydrolase</keyword>
<dbReference type="Proteomes" id="UP000320496">
    <property type="component" value="Chromosome"/>
</dbReference>
<dbReference type="PANTHER" id="PTHR42850:SF4">
    <property type="entry name" value="ZINC-DEPENDENT ENDOPOLYPHOSPHATASE"/>
    <property type="match status" value="1"/>
</dbReference>
<dbReference type="EC" id="3.1.3.16" evidence="2"/>
<evidence type="ECO:0000313" key="3">
    <source>
        <dbReference type="Proteomes" id="UP000320496"/>
    </source>
</evidence>
<dbReference type="KEGG" id="mri:Mal4_13940"/>
<dbReference type="GO" id="GO:0004722">
    <property type="term" value="F:protein serine/threonine phosphatase activity"/>
    <property type="evidence" value="ECO:0007669"/>
    <property type="project" value="UniProtKB-EC"/>
</dbReference>
<gene>
    <name evidence="2" type="primary">pphA</name>
    <name evidence="2" type="ORF">Mal4_13940</name>
</gene>
<dbReference type="RefSeq" id="WP_145367801.1">
    <property type="nucleotide sequence ID" value="NZ_CP036275.1"/>
</dbReference>
<name>A0A517Z3N2_9PLAN</name>
<dbReference type="GO" id="GO:0110154">
    <property type="term" value="P:RNA decapping"/>
    <property type="evidence" value="ECO:0007669"/>
    <property type="project" value="TreeGrafter"/>
</dbReference>
<evidence type="ECO:0000259" key="1">
    <source>
        <dbReference type="Pfam" id="PF00149"/>
    </source>
</evidence>
<dbReference type="CDD" id="cd00144">
    <property type="entry name" value="MPP_PPP_family"/>
    <property type="match status" value="1"/>
</dbReference>
<dbReference type="Gene3D" id="3.60.21.10">
    <property type="match status" value="1"/>
</dbReference>
<dbReference type="AlphaFoldDB" id="A0A517Z3N2"/>
<dbReference type="OrthoDB" id="384253at2"/>
<organism evidence="2 3">
    <name type="scientific">Maioricimonas rarisocia</name>
    <dbReference type="NCBI Taxonomy" id="2528026"/>
    <lineage>
        <taxon>Bacteria</taxon>
        <taxon>Pseudomonadati</taxon>
        <taxon>Planctomycetota</taxon>
        <taxon>Planctomycetia</taxon>
        <taxon>Planctomycetales</taxon>
        <taxon>Planctomycetaceae</taxon>
        <taxon>Maioricimonas</taxon>
    </lineage>
</organism>